<comment type="caution">
    <text evidence="1">The sequence shown here is derived from an EMBL/GenBank/DDBJ whole genome shotgun (WGS) entry which is preliminary data.</text>
</comment>
<dbReference type="Proteomes" id="UP001165121">
    <property type="component" value="Unassembled WGS sequence"/>
</dbReference>
<accession>A0A9W7CM43</accession>
<evidence type="ECO:0000313" key="2">
    <source>
        <dbReference type="Proteomes" id="UP001165121"/>
    </source>
</evidence>
<keyword evidence="2" id="KW-1185">Reference proteome</keyword>
<protein>
    <submittedName>
        <fullName evidence="1">Unnamed protein product</fullName>
    </submittedName>
</protein>
<reference evidence="1" key="1">
    <citation type="submission" date="2023-04" db="EMBL/GenBank/DDBJ databases">
        <title>Phytophthora fragariaefolia NBRC 109709.</title>
        <authorList>
            <person name="Ichikawa N."/>
            <person name="Sato H."/>
            <person name="Tonouchi N."/>
        </authorList>
    </citation>
    <scope>NUCLEOTIDE SEQUENCE</scope>
    <source>
        <strain evidence="1">NBRC 109709</strain>
    </source>
</reference>
<dbReference type="EMBL" id="BSXT01000800">
    <property type="protein sequence ID" value="GMF34262.1"/>
    <property type="molecule type" value="Genomic_DNA"/>
</dbReference>
<evidence type="ECO:0000313" key="1">
    <source>
        <dbReference type="EMBL" id="GMF34262.1"/>
    </source>
</evidence>
<organism evidence="1 2">
    <name type="scientific">Phytophthora fragariaefolia</name>
    <dbReference type="NCBI Taxonomy" id="1490495"/>
    <lineage>
        <taxon>Eukaryota</taxon>
        <taxon>Sar</taxon>
        <taxon>Stramenopiles</taxon>
        <taxon>Oomycota</taxon>
        <taxon>Peronosporomycetes</taxon>
        <taxon>Peronosporales</taxon>
        <taxon>Peronosporaceae</taxon>
        <taxon>Phytophthora</taxon>
    </lineage>
</organism>
<name>A0A9W7CM43_9STRA</name>
<gene>
    <name evidence="1" type="ORF">Pfra01_000876100</name>
</gene>
<sequence>MLNNRSAAFDVGGIAFIRALRSRQRFGHGDGQEVEVAEDSQYCRCKMQNYLETVELMHQRPAEYVAYRVGSESLVLADPINIV</sequence>
<proteinExistence type="predicted"/>
<dbReference type="AlphaFoldDB" id="A0A9W7CM43"/>